<reference evidence="3 4" key="1">
    <citation type="journal article" date="2022" name="Nat. Plants">
        <title>Genomes of leafy and leafless Platanthera orchids illuminate the evolution of mycoheterotrophy.</title>
        <authorList>
            <person name="Li M.H."/>
            <person name="Liu K.W."/>
            <person name="Li Z."/>
            <person name="Lu H.C."/>
            <person name="Ye Q.L."/>
            <person name="Zhang D."/>
            <person name="Wang J.Y."/>
            <person name="Li Y.F."/>
            <person name="Zhong Z.M."/>
            <person name="Liu X."/>
            <person name="Yu X."/>
            <person name="Liu D.K."/>
            <person name="Tu X.D."/>
            <person name="Liu B."/>
            <person name="Hao Y."/>
            <person name="Liao X.Y."/>
            <person name="Jiang Y.T."/>
            <person name="Sun W.H."/>
            <person name="Chen J."/>
            <person name="Chen Y.Q."/>
            <person name="Ai Y."/>
            <person name="Zhai J.W."/>
            <person name="Wu S.S."/>
            <person name="Zhou Z."/>
            <person name="Hsiao Y.Y."/>
            <person name="Wu W.L."/>
            <person name="Chen Y.Y."/>
            <person name="Lin Y.F."/>
            <person name="Hsu J.L."/>
            <person name="Li C.Y."/>
            <person name="Wang Z.W."/>
            <person name="Zhao X."/>
            <person name="Zhong W.Y."/>
            <person name="Ma X.K."/>
            <person name="Ma L."/>
            <person name="Huang J."/>
            <person name="Chen G.Z."/>
            <person name="Huang M.Z."/>
            <person name="Huang L."/>
            <person name="Peng D.H."/>
            <person name="Luo Y.B."/>
            <person name="Zou S.Q."/>
            <person name="Chen S.P."/>
            <person name="Lan S."/>
            <person name="Tsai W.C."/>
            <person name="Van de Peer Y."/>
            <person name="Liu Z.J."/>
        </authorList>
    </citation>
    <scope>NUCLEOTIDE SEQUENCE [LARGE SCALE GENOMIC DNA]</scope>
    <source>
        <strain evidence="3">Lor288</strain>
    </source>
</reference>
<dbReference type="PROSITE" id="PS51375">
    <property type="entry name" value="PPR"/>
    <property type="match status" value="1"/>
</dbReference>
<dbReference type="PANTHER" id="PTHR47926">
    <property type="entry name" value="PENTATRICOPEPTIDE REPEAT-CONTAINING PROTEIN"/>
    <property type="match status" value="1"/>
</dbReference>
<dbReference type="PANTHER" id="PTHR47926:SF342">
    <property type="entry name" value="TETRATRICOPEPTIDE-LIKE HELICAL DOMAIN-CONTAINING PROTEIN-RELATED"/>
    <property type="match status" value="1"/>
</dbReference>
<keyword evidence="1" id="KW-0677">Repeat</keyword>
<organism evidence="3 4">
    <name type="scientific">Platanthera guangdongensis</name>
    <dbReference type="NCBI Taxonomy" id="2320717"/>
    <lineage>
        <taxon>Eukaryota</taxon>
        <taxon>Viridiplantae</taxon>
        <taxon>Streptophyta</taxon>
        <taxon>Embryophyta</taxon>
        <taxon>Tracheophyta</taxon>
        <taxon>Spermatophyta</taxon>
        <taxon>Magnoliopsida</taxon>
        <taxon>Liliopsida</taxon>
        <taxon>Asparagales</taxon>
        <taxon>Orchidaceae</taxon>
        <taxon>Orchidoideae</taxon>
        <taxon>Orchideae</taxon>
        <taxon>Orchidinae</taxon>
        <taxon>Platanthera</taxon>
    </lineage>
</organism>
<evidence type="ECO:0000313" key="3">
    <source>
        <dbReference type="EMBL" id="KAK8969090.1"/>
    </source>
</evidence>
<protein>
    <submittedName>
        <fullName evidence="3">Pentatricopeptide repeat-containing protein</fullName>
    </submittedName>
</protein>
<dbReference type="InterPro" id="IPR046960">
    <property type="entry name" value="PPR_At4g14850-like_plant"/>
</dbReference>
<evidence type="ECO:0000256" key="2">
    <source>
        <dbReference type="PROSITE-ProRule" id="PRU00708"/>
    </source>
</evidence>
<dbReference type="InterPro" id="IPR011990">
    <property type="entry name" value="TPR-like_helical_dom_sf"/>
</dbReference>
<dbReference type="NCBIfam" id="TIGR00756">
    <property type="entry name" value="PPR"/>
    <property type="match status" value="1"/>
</dbReference>
<accession>A0ABR2MY06</accession>
<name>A0ABR2MY06_9ASPA</name>
<evidence type="ECO:0000313" key="4">
    <source>
        <dbReference type="Proteomes" id="UP001412067"/>
    </source>
</evidence>
<dbReference type="InterPro" id="IPR002885">
    <property type="entry name" value="PPR_rpt"/>
</dbReference>
<gene>
    <name evidence="3" type="primary">PCMP-H92</name>
    <name evidence="3" type="ORF">KSP40_PGU015621</name>
</gene>
<sequence>MKAHSTLLQLGLDTNPVVTIKMYFWCREVGSAEIEFEGREASLHAKILTIKGDVFNEKYVDAAKSIGRADGFVGLFMEDHSIALSVLSAAANLGWLRLGKQVLLGNALIDMYCRCSCMSEAWLAFNNLKERNPSHWNALMSGTVPPKRFTLLSRLYNEQGFVRGNSFTFATALDACSSLASLNAGKQIHAQVLRTSDTDGRQIVAVQTDLVDMYSRSSNLGHARKLFDNTQNMNVLFWTGMITGYSTHGFASEAIKLLKNMVRKGFVPNEVTFVSVLSVCSHCGLIEQGMQYFDNIA</sequence>
<comment type="caution">
    <text evidence="3">The sequence shown here is derived from an EMBL/GenBank/DDBJ whole genome shotgun (WGS) entry which is preliminary data.</text>
</comment>
<dbReference type="EMBL" id="JBBWWR010000003">
    <property type="protein sequence ID" value="KAK8969090.1"/>
    <property type="molecule type" value="Genomic_DNA"/>
</dbReference>
<feature type="repeat" description="PPR" evidence="2">
    <location>
        <begin position="234"/>
        <end position="268"/>
    </location>
</feature>
<proteinExistence type="predicted"/>
<dbReference type="Pfam" id="PF01535">
    <property type="entry name" value="PPR"/>
    <property type="match status" value="1"/>
</dbReference>
<dbReference type="Pfam" id="PF13041">
    <property type="entry name" value="PPR_2"/>
    <property type="match status" value="1"/>
</dbReference>
<dbReference type="Proteomes" id="UP001412067">
    <property type="component" value="Unassembled WGS sequence"/>
</dbReference>
<keyword evidence="4" id="KW-1185">Reference proteome</keyword>
<dbReference type="Gene3D" id="1.25.40.10">
    <property type="entry name" value="Tetratricopeptide repeat domain"/>
    <property type="match status" value="2"/>
</dbReference>
<evidence type="ECO:0000256" key="1">
    <source>
        <dbReference type="ARBA" id="ARBA00022737"/>
    </source>
</evidence>